<reference evidence="3" key="1">
    <citation type="submission" date="2016-10" db="EMBL/GenBank/DDBJ databases">
        <authorList>
            <person name="Varghese N."/>
            <person name="Submissions S."/>
        </authorList>
    </citation>
    <scope>NUCLEOTIDE SEQUENCE [LARGE SCALE GENOMIC DNA]</scope>
    <source>
        <strain evidence="3">DSM 18579</strain>
    </source>
</reference>
<protein>
    <submittedName>
        <fullName evidence="2">Uncharacterized conserved protein YqcC, DUF446 family</fullName>
    </submittedName>
</protein>
<name>A0A1I0BXW1_9GAMM</name>
<dbReference type="SUPFAM" id="SSF158452">
    <property type="entry name" value="YqcC-like"/>
    <property type="match status" value="1"/>
</dbReference>
<dbReference type="GO" id="GO:0044010">
    <property type="term" value="P:single-species biofilm formation"/>
    <property type="evidence" value="ECO:0007669"/>
    <property type="project" value="TreeGrafter"/>
</dbReference>
<evidence type="ECO:0000313" key="2">
    <source>
        <dbReference type="EMBL" id="SET11910.1"/>
    </source>
</evidence>
<dbReference type="Gene3D" id="1.20.1440.40">
    <property type="entry name" value="YqcC-like"/>
    <property type="match status" value="1"/>
</dbReference>
<feature type="domain" description="YqcC-like" evidence="1">
    <location>
        <begin position="8"/>
        <end position="101"/>
    </location>
</feature>
<dbReference type="AlphaFoldDB" id="A0A1I0BXW1"/>
<dbReference type="InterPro" id="IPR023376">
    <property type="entry name" value="YqcC-like_dom"/>
</dbReference>
<dbReference type="PIRSF" id="PIRSF006257">
    <property type="entry name" value="UCP006257"/>
    <property type="match status" value="1"/>
</dbReference>
<dbReference type="Proteomes" id="UP000242642">
    <property type="component" value="Unassembled WGS sequence"/>
</dbReference>
<dbReference type="PANTHER" id="PTHR39586:SF1">
    <property type="entry name" value="CYTOPLASMIC PROTEIN"/>
    <property type="match status" value="1"/>
</dbReference>
<accession>A0A1I0BXW1</accession>
<dbReference type="Pfam" id="PF04287">
    <property type="entry name" value="DUF446"/>
    <property type="match status" value="1"/>
</dbReference>
<gene>
    <name evidence="2" type="ORF">SAMN02583745_01404</name>
</gene>
<dbReference type="PANTHER" id="PTHR39586">
    <property type="entry name" value="CYTOPLASMIC PROTEIN-RELATED"/>
    <property type="match status" value="1"/>
</dbReference>
<evidence type="ECO:0000313" key="3">
    <source>
        <dbReference type="Proteomes" id="UP000242642"/>
    </source>
</evidence>
<dbReference type="InterPro" id="IPR007384">
    <property type="entry name" value="UCP006257"/>
</dbReference>
<proteinExistence type="predicted"/>
<evidence type="ECO:0000259" key="1">
    <source>
        <dbReference type="Pfam" id="PF04287"/>
    </source>
</evidence>
<keyword evidence="3" id="KW-1185">Reference proteome</keyword>
<dbReference type="STRING" id="1123402.SAMN02583745_01404"/>
<sequence length="108" mass="12874">MNEINNQLIKLLYDIENELRKLGLWMEVQPSKENLMSKEPFSIDKLSPSEWLQWIFIPKMQDLLANQIPIPKPFSISHYFEESYKDEKDKEELIKTLQVMDGMINEQS</sequence>
<dbReference type="RefSeq" id="WP_093319017.1">
    <property type="nucleotide sequence ID" value="NZ_FOHV01000009.1"/>
</dbReference>
<dbReference type="OrthoDB" id="8794567at2"/>
<dbReference type="InterPro" id="IPR036814">
    <property type="entry name" value="YqcC-like_sf"/>
</dbReference>
<organism evidence="2 3">
    <name type="scientific">Thorsellia anophelis DSM 18579</name>
    <dbReference type="NCBI Taxonomy" id="1123402"/>
    <lineage>
        <taxon>Bacteria</taxon>
        <taxon>Pseudomonadati</taxon>
        <taxon>Pseudomonadota</taxon>
        <taxon>Gammaproteobacteria</taxon>
        <taxon>Enterobacterales</taxon>
        <taxon>Thorselliaceae</taxon>
        <taxon>Thorsellia</taxon>
    </lineage>
</organism>
<dbReference type="EMBL" id="FOHV01000009">
    <property type="protein sequence ID" value="SET11910.1"/>
    <property type="molecule type" value="Genomic_DNA"/>
</dbReference>